<keyword evidence="2" id="KW-1185">Reference proteome</keyword>
<accession>A0A2S6ZBL8</accession>
<name>A0A2S6ZBL8_9XANT</name>
<dbReference type="Proteomes" id="UP000239898">
    <property type="component" value="Unassembled WGS sequence"/>
</dbReference>
<reference evidence="1 2" key="1">
    <citation type="submission" date="2016-08" db="EMBL/GenBank/DDBJ databases">
        <title>Evolution of the type three secretion system and type three effector repertoires in Xanthomonas.</title>
        <authorList>
            <person name="Merda D."/>
            <person name="Briand M."/>
            <person name="Bosis E."/>
            <person name="Rousseau C."/>
            <person name="Portier P."/>
            <person name="Jacques M.-A."/>
            <person name="Fischer-Le Saux M."/>
        </authorList>
    </citation>
    <scope>NUCLEOTIDE SEQUENCE [LARGE SCALE GENOMIC DNA]</scope>
    <source>
        <strain evidence="1 2">CFBP 4691</strain>
    </source>
</reference>
<protein>
    <recommendedName>
        <fullName evidence="3">DUF3106 domain-containing protein</fullName>
    </recommendedName>
</protein>
<comment type="caution">
    <text evidence="1">The sequence shown here is derived from an EMBL/GenBank/DDBJ whole genome shotgun (WGS) entry which is preliminary data.</text>
</comment>
<evidence type="ECO:0000313" key="1">
    <source>
        <dbReference type="EMBL" id="PPT82304.1"/>
    </source>
</evidence>
<gene>
    <name evidence="1" type="ORF">XthCFBP4691_17475</name>
</gene>
<dbReference type="OrthoDB" id="6054283at2"/>
<dbReference type="EMBL" id="MIGX01000128">
    <property type="protein sequence ID" value="PPT82304.1"/>
    <property type="molecule type" value="Genomic_DNA"/>
</dbReference>
<dbReference type="AlphaFoldDB" id="A0A2S6ZBL8"/>
<organism evidence="1 2">
    <name type="scientific">Xanthomonas theicola</name>
    <dbReference type="NCBI Taxonomy" id="56464"/>
    <lineage>
        <taxon>Bacteria</taxon>
        <taxon>Pseudomonadati</taxon>
        <taxon>Pseudomonadota</taxon>
        <taxon>Gammaproteobacteria</taxon>
        <taxon>Lysobacterales</taxon>
        <taxon>Lysobacteraceae</taxon>
        <taxon>Xanthomonas</taxon>
    </lineage>
</organism>
<sequence length="132" mass="14750">MRERQAAWAALDAAVQARLRQVAGAFAGLPVEQQRTLRAQFAALDALERHGWLLGPELGSEFWALQPLFGYVPSAQRPALLGLLRTLPVEQRKHLAVLSQRTPPQQRAALRRALLAQDADARGAWLRQRTTR</sequence>
<evidence type="ECO:0000313" key="2">
    <source>
        <dbReference type="Proteomes" id="UP000239898"/>
    </source>
</evidence>
<proteinExistence type="predicted"/>
<evidence type="ECO:0008006" key="3">
    <source>
        <dbReference type="Google" id="ProtNLM"/>
    </source>
</evidence>